<dbReference type="Pfam" id="PF00535">
    <property type="entry name" value="Glycos_transf_2"/>
    <property type="match status" value="1"/>
</dbReference>
<gene>
    <name evidence="5" type="ORF">ACFONL_08435</name>
</gene>
<dbReference type="InterPro" id="IPR050834">
    <property type="entry name" value="Glycosyltransf_2"/>
</dbReference>
<keyword evidence="6" id="KW-1185">Reference proteome</keyword>
<keyword evidence="2" id="KW-0328">Glycosyltransferase</keyword>
<comment type="similarity">
    <text evidence="1">Belongs to the glycosyltransferase 2 family.</text>
</comment>
<dbReference type="EMBL" id="JBHRYC010000038">
    <property type="protein sequence ID" value="MFC3637411.1"/>
    <property type="molecule type" value="Genomic_DNA"/>
</dbReference>
<feature type="domain" description="Glycosyltransferase 2-like" evidence="4">
    <location>
        <begin position="11"/>
        <end position="146"/>
    </location>
</feature>
<proteinExistence type="inferred from homology"/>
<protein>
    <submittedName>
        <fullName evidence="5">Glycosyltransferase family 2 protein</fullName>
    </submittedName>
</protein>
<sequence>MVVPETKPVISCIMPVYNGDRWLKIAINSILQQTFTCFELIIVNDGSTDGSGDIIDAAAARDTRVTVIHQPNQGIVAALNAGLAVARGKYIARMDADDVAISTRFIRQLAIMNADPRIMILGTGSRTIGPDDSSDGATAPETTEKIRCILGNNKTNRFPPSILQVLHPTTMMRTDCIRAIGAYSEEFEHVEDYDLYLRASSAGLIAEIPEILMLYRIHGNNISVRKLHEQEQNAARCDVVRVRDNRQARGLRRQRISGPTFAGWVGIRRYRRERQLGLAQTRALYDAGLLALKGALKTSPSVSLHLLARCAWYLALDLGPWRASGKPGGTGSSARDQDKAFS</sequence>
<dbReference type="PANTHER" id="PTHR43685">
    <property type="entry name" value="GLYCOSYLTRANSFERASE"/>
    <property type="match status" value="1"/>
</dbReference>
<keyword evidence="3" id="KW-0808">Transferase</keyword>
<reference evidence="6" key="1">
    <citation type="journal article" date="2019" name="Int. J. Syst. Evol. Microbiol.">
        <title>The Global Catalogue of Microorganisms (GCM) 10K type strain sequencing project: providing services to taxonomists for standard genome sequencing and annotation.</title>
        <authorList>
            <consortium name="The Broad Institute Genomics Platform"/>
            <consortium name="The Broad Institute Genome Sequencing Center for Infectious Disease"/>
            <person name="Wu L."/>
            <person name="Ma J."/>
        </authorList>
    </citation>
    <scope>NUCLEOTIDE SEQUENCE [LARGE SCALE GENOMIC DNA]</scope>
    <source>
        <strain evidence="6">KCTC 42282</strain>
    </source>
</reference>
<dbReference type="InterPro" id="IPR001173">
    <property type="entry name" value="Glyco_trans_2-like"/>
</dbReference>
<name>A0ABV7UFG2_9HYPH</name>
<organism evidence="5 6">
    <name type="scientific">Camelimonas fluminis</name>
    <dbReference type="NCBI Taxonomy" id="1576911"/>
    <lineage>
        <taxon>Bacteria</taxon>
        <taxon>Pseudomonadati</taxon>
        <taxon>Pseudomonadota</taxon>
        <taxon>Alphaproteobacteria</taxon>
        <taxon>Hyphomicrobiales</taxon>
        <taxon>Chelatococcaceae</taxon>
        <taxon>Camelimonas</taxon>
    </lineage>
</organism>
<dbReference type="InterPro" id="IPR029044">
    <property type="entry name" value="Nucleotide-diphossugar_trans"/>
</dbReference>
<evidence type="ECO:0000256" key="2">
    <source>
        <dbReference type="ARBA" id="ARBA00022676"/>
    </source>
</evidence>
<dbReference type="Proteomes" id="UP001595704">
    <property type="component" value="Unassembled WGS sequence"/>
</dbReference>
<dbReference type="RefSeq" id="WP_191319393.1">
    <property type="nucleotide sequence ID" value="NZ_BNCG01000008.1"/>
</dbReference>
<dbReference type="Gene3D" id="3.90.550.10">
    <property type="entry name" value="Spore Coat Polysaccharide Biosynthesis Protein SpsA, Chain A"/>
    <property type="match status" value="1"/>
</dbReference>
<evidence type="ECO:0000313" key="5">
    <source>
        <dbReference type="EMBL" id="MFC3637411.1"/>
    </source>
</evidence>
<comment type="caution">
    <text evidence="5">The sequence shown here is derived from an EMBL/GenBank/DDBJ whole genome shotgun (WGS) entry which is preliminary data.</text>
</comment>
<dbReference type="SUPFAM" id="SSF53448">
    <property type="entry name" value="Nucleotide-diphospho-sugar transferases"/>
    <property type="match status" value="1"/>
</dbReference>
<evidence type="ECO:0000313" key="6">
    <source>
        <dbReference type="Proteomes" id="UP001595704"/>
    </source>
</evidence>
<dbReference type="PANTHER" id="PTHR43685:SF5">
    <property type="entry name" value="GLYCOSYLTRANSFERASE EPSE-RELATED"/>
    <property type="match status" value="1"/>
</dbReference>
<evidence type="ECO:0000259" key="4">
    <source>
        <dbReference type="Pfam" id="PF00535"/>
    </source>
</evidence>
<evidence type="ECO:0000256" key="3">
    <source>
        <dbReference type="ARBA" id="ARBA00022679"/>
    </source>
</evidence>
<accession>A0ABV7UFG2</accession>
<evidence type="ECO:0000256" key="1">
    <source>
        <dbReference type="ARBA" id="ARBA00006739"/>
    </source>
</evidence>